<evidence type="ECO:0000313" key="3">
    <source>
        <dbReference type="Proteomes" id="UP000075604"/>
    </source>
</evidence>
<evidence type="ECO:0000313" key="2">
    <source>
        <dbReference type="EMBL" id="KYF49676.1"/>
    </source>
</evidence>
<organism evidence="2 3">
    <name type="scientific">Sorangium cellulosum</name>
    <name type="common">Polyangium cellulosum</name>
    <dbReference type="NCBI Taxonomy" id="56"/>
    <lineage>
        <taxon>Bacteria</taxon>
        <taxon>Pseudomonadati</taxon>
        <taxon>Myxococcota</taxon>
        <taxon>Polyangia</taxon>
        <taxon>Polyangiales</taxon>
        <taxon>Polyangiaceae</taxon>
        <taxon>Sorangium</taxon>
    </lineage>
</organism>
<dbReference type="EMBL" id="JELX01004219">
    <property type="protein sequence ID" value="KYF49676.1"/>
    <property type="molecule type" value="Genomic_DNA"/>
</dbReference>
<reference evidence="2 3" key="1">
    <citation type="submission" date="2014-02" db="EMBL/GenBank/DDBJ databases">
        <title>The small core and large imbalanced accessory genome model reveals a collaborative survival strategy of Sorangium cellulosum strains in nature.</title>
        <authorList>
            <person name="Han K."/>
            <person name="Peng R."/>
            <person name="Blom J."/>
            <person name="Li Y.-Z."/>
        </authorList>
    </citation>
    <scope>NUCLEOTIDE SEQUENCE [LARGE SCALE GENOMIC DNA]</scope>
    <source>
        <strain evidence="2 3">So0157-18</strain>
    </source>
</reference>
<feature type="region of interest" description="Disordered" evidence="1">
    <location>
        <begin position="1"/>
        <end position="22"/>
    </location>
</feature>
<protein>
    <submittedName>
        <fullName evidence="2">Uncharacterized protein</fullName>
    </submittedName>
</protein>
<accession>A0A150P2L5</accession>
<evidence type="ECO:0000256" key="1">
    <source>
        <dbReference type="SAM" id="MobiDB-lite"/>
    </source>
</evidence>
<proteinExistence type="predicted"/>
<name>A0A150P2L5_SORCE</name>
<dbReference type="AlphaFoldDB" id="A0A150P2L5"/>
<sequence length="93" mass="10170">MHHLDTLGGSLAQAAQTQPESAERVARAALDLGVELPGDPWARWLLVALHRHIPRQRWVGRIVEQHLNGDLARLATDGACVFRADVTADSEST</sequence>
<comment type="caution">
    <text evidence="2">The sequence shown here is derived from an EMBL/GenBank/DDBJ whole genome shotgun (WGS) entry which is preliminary data.</text>
</comment>
<dbReference type="Proteomes" id="UP000075604">
    <property type="component" value="Unassembled WGS sequence"/>
</dbReference>
<gene>
    <name evidence="2" type="ORF">BE04_39335</name>
</gene>